<dbReference type="SMART" id="SM00220">
    <property type="entry name" value="S_TKc"/>
    <property type="match status" value="1"/>
</dbReference>
<dbReference type="InterPro" id="IPR000719">
    <property type="entry name" value="Prot_kinase_dom"/>
</dbReference>
<dbReference type="CDD" id="cd14014">
    <property type="entry name" value="STKc_PknB_like"/>
    <property type="match status" value="1"/>
</dbReference>
<evidence type="ECO:0000313" key="7">
    <source>
        <dbReference type="EMBL" id="WDE96461.1"/>
    </source>
</evidence>
<keyword evidence="8" id="KW-1185">Reference proteome</keyword>
<dbReference type="InterPro" id="IPR032675">
    <property type="entry name" value="LRR_dom_sf"/>
</dbReference>
<feature type="domain" description="Protein kinase" evidence="6">
    <location>
        <begin position="48"/>
        <end position="338"/>
    </location>
</feature>
<dbReference type="Gene3D" id="1.10.510.10">
    <property type="entry name" value="Transferase(Phosphotransferase) domain 1"/>
    <property type="match status" value="1"/>
</dbReference>
<name>A0ABY7VUF4_9BACT</name>
<evidence type="ECO:0000313" key="8">
    <source>
        <dbReference type="Proteomes" id="UP001214250"/>
    </source>
</evidence>
<accession>A0ABY7VUF4</accession>
<evidence type="ECO:0000256" key="2">
    <source>
        <dbReference type="ARBA" id="ARBA00022741"/>
    </source>
</evidence>
<keyword evidence="5" id="KW-0812">Transmembrane</keyword>
<protein>
    <submittedName>
        <fullName evidence="7">Serine/threonine-protein kinase</fullName>
    </submittedName>
</protein>
<dbReference type="InterPro" id="IPR011009">
    <property type="entry name" value="Kinase-like_dom_sf"/>
</dbReference>
<sequence length="706" mass="80431">MSKKEINLDEFFSDFQEGLGDLYDKSKEPSEDDIQIQELIDQLLKQRYEDAEEIAEGGMKKIFRSRDSLTSRQVAIAYLKHDEKEKLSAFIKEARLNARLQHPNIMTVYDIGVDDNHEVYFTMKLIEGEELGVILKSLEKNQSPQYDLQQLLYIFLKICEAISFAHSKKILHLDLKPANIQVGHFGEVLVCDWGLAKDLKLQNQTCELNLNDLPIFKQDTNLDLEVCSTLDGIVKGSPGYMAPEQAEGRNREKSERTDIYSLGAILYSLLTHKSPISTTDVRSSLKQCIDGDILTPTQRVDHKIPEALEAVTLKAMAVKPEDRYQSVALLIKDIEAYLSGFATSAEDADFLVQIKLLIQRNKMASSLISFAFIIICLLISAFVSQISVREKEALAAKETAEELQASAESAKAIAEIENKLRMELSRKAAPAFFRRAQLTWHNYQFPAFHHAIKMSLELDKQSKKSWNLYAFYLLGKMRFPEAKEAFEKGFGGNAYFKLIEKWNHRAINEDTVHQLILDFQDLNLNREIALVMAHFQLEKSADQKFQFLKKIIRQIDRNSNSITVLYDLSLKSIKIEGRGFRKSALLRGLDLERVDLSNTVITNINLFIGWKLTELKLKGTKISNIEPLKKNPLQNLDISYTSVNDINILQDMPLETVNLAGLRLKNLAPLLNCRQLKSVILSQDMIKDEANVLRALKERCTVIIVP</sequence>
<dbReference type="PANTHER" id="PTHR43289:SF6">
    <property type="entry name" value="SERINE_THREONINE-PROTEIN KINASE NEKL-3"/>
    <property type="match status" value="1"/>
</dbReference>
<dbReference type="GO" id="GO:0016301">
    <property type="term" value="F:kinase activity"/>
    <property type="evidence" value="ECO:0007669"/>
    <property type="project" value="UniProtKB-KW"/>
</dbReference>
<keyword evidence="5" id="KW-1133">Transmembrane helix</keyword>
<keyword evidence="2" id="KW-0547">Nucleotide-binding</keyword>
<dbReference type="EMBL" id="CP117811">
    <property type="protein sequence ID" value="WDE96461.1"/>
    <property type="molecule type" value="Genomic_DNA"/>
</dbReference>
<dbReference type="SUPFAM" id="SSF56112">
    <property type="entry name" value="Protein kinase-like (PK-like)"/>
    <property type="match status" value="1"/>
</dbReference>
<keyword evidence="1" id="KW-0808">Transferase</keyword>
<dbReference type="PANTHER" id="PTHR43289">
    <property type="entry name" value="MITOGEN-ACTIVATED PROTEIN KINASE KINASE KINASE 20-RELATED"/>
    <property type="match status" value="1"/>
</dbReference>
<gene>
    <name evidence="7" type="ORF">PQO03_00590</name>
</gene>
<evidence type="ECO:0000259" key="6">
    <source>
        <dbReference type="PROSITE" id="PS50011"/>
    </source>
</evidence>
<reference evidence="7 8" key="1">
    <citation type="submission" date="2023-02" db="EMBL/GenBank/DDBJ databases">
        <title>Genome sequence of Lentisphaera profundi SAORIC-696.</title>
        <authorList>
            <person name="Kim e."/>
            <person name="Cho J.-C."/>
            <person name="Choi A."/>
            <person name="Kang I."/>
        </authorList>
    </citation>
    <scope>NUCLEOTIDE SEQUENCE [LARGE SCALE GENOMIC DNA]</scope>
    <source>
        <strain evidence="7 8">SAORIC-696</strain>
    </source>
</reference>
<evidence type="ECO:0000256" key="4">
    <source>
        <dbReference type="ARBA" id="ARBA00022840"/>
    </source>
</evidence>
<dbReference type="PROSITE" id="PS50011">
    <property type="entry name" value="PROTEIN_KINASE_DOM"/>
    <property type="match status" value="1"/>
</dbReference>
<keyword evidence="3 7" id="KW-0418">Kinase</keyword>
<dbReference type="Gene3D" id="3.80.10.10">
    <property type="entry name" value="Ribonuclease Inhibitor"/>
    <property type="match status" value="1"/>
</dbReference>
<keyword evidence="4" id="KW-0067">ATP-binding</keyword>
<evidence type="ECO:0000256" key="1">
    <source>
        <dbReference type="ARBA" id="ARBA00022679"/>
    </source>
</evidence>
<dbReference type="Proteomes" id="UP001214250">
    <property type="component" value="Chromosome 1"/>
</dbReference>
<feature type="transmembrane region" description="Helical" evidence="5">
    <location>
        <begin position="363"/>
        <end position="383"/>
    </location>
</feature>
<evidence type="ECO:0000256" key="3">
    <source>
        <dbReference type="ARBA" id="ARBA00022777"/>
    </source>
</evidence>
<dbReference type="Gene3D" id="3.30.200.20">
    <property type="entry name" value="Phosphorylase Kinase, domain 1"/>
    <property type="match status" value="1"/>
</dbReference>
<evidence type="ECO:0000256" key="5">
    <source>
        <dbReference type="SAM" id="Phobius"/>
    </source>
</evidence>
<dbReference type="Pfam" id="PF00069">
    <property type="entry name" value="Pkinase"/>
    <property type="match status" value="1"/>
</dbReference>
<dbReference type="RefSeq" id="WP_274150527.1">
    <property type="nucleotide sequence ID" value="NZ_CP117811.1"/>
</dbReference>
<keyword evidence="5" id="KW-0472">Membrane</keyword>
<organism evidence="7 8">
    <name type="scientific">Lentisphaera profundi</name>
    <dbReference type="NCBI Taxonomy" id="1658616"/>
    <lineage>
        <taxon>Bacteria</taxon>
        <taxon>Pseudomonadati</taxon>
        <taxon>Lentisphaerota</taxon>
        <taxon>Lentisphaeria</taxon>
        <taxon>Lentisphaerales</taxon>
        <taxon>Lentisphaeraceae</taxon>
        <taxon>Lentisphaera</taxon>
    </lineage>
</organism>
<dbReference type="SUPFAM" id="SSF52058">
    <property type="entry name" value="L domain-like"/>
    <property type="match status" value="1"/>
</dbReference>
<proteinExistence type="predicted"/>